<reference evidence="6 7" key="1">
    <citation type="submission" date="2012-06" db="EMBL/GenBank/DDBJ databases">
        <title>The complete genome of Ornithobacterium rhinotracheale DSM 15997.</title>
        <authorList>
            <consortium name="US DOE Joint Genome Institute (JGI-PGF)"/>
            <person name="Lucas S."/>
            <person name="Copeland A."/>
            <person name="Lapidus A."/>
            <person name="Goodwin L."/>
            <person name="Pitluck S."/>
            <person name="Peters L."/>
            <person name="Mikhailova N."/>
            <person name="Teshima H."/>
            <person name="Kyrpides N."/>
            <person name="Mavromatis K."/>
            <person name="Pagani I."/>
            <person name="Ivanova N."/>
            <person name="Ovchinnikova G."/>
            <person name="Zeytun A."/>
            <person name="Detter J.C."/>
            <person name="Han C."/>
            <person name="Land M."/>
            <person name="Hauser L."/>
            <person name="Markowitz V."/>
            <person name="Cheng J.-F."/>
            <person name="Hugenholtz P."/>
            <person name="Woyke T."/>
            <person name="Wu D."/>
            <person name="Lang E."/>
            <person name="Kopitz M."/>
            <person name="Brambilla E."/>
            <person name="Klenk H.-P."/>
            <person name="Eisen J.A."/>
        </authorList>
    </citation>
    <scope>NUCLEOTIDE SEQUENCE [LARGE SCALE GENOMIC DNA]</scope>
    <source>
        <strain evidence="7">ATCC 51463 / DSM 15997 / CCUG 23171 / LMG 9086</strain>
    </source>
</reference>
<evidence type="ECO:0000313" key="7">
    <source>
        <dbReference type="Proteomes" id="UP000006051"/>
    </source>
</evidence>
<feature type="domain" description="Glycosyltransferase 2-like" evidence="5">
    <location>
        <begin position="7"/>
        <end position="149"/>
    </location>
</feature>
<dbReference type="AlphaFoldDB" id="I3ZZE1"/>
<dbReference type="KEGG" id="orh:Ornrh_0880"/>
<evidence type="ECO:0000256" key="4">
    <source>
        <dbReference type="SAM" id="Phobius"/>
    </source>
</evidence>
<sequence length="293" mass="33845">MEKPYISILTPTYNRANLLARVFESLQRQTDKDFEWIIVDDGSTDNTEEIIKTFSPSTFDLYYFKKENGGKHTALNFAVQKANGEFIIMLDSDDELPSEAISIILEKARNLPKELGGIVGRKSLSSGKIVGSNDNFNQIISNSLDIRYKENVNGDLTEVFRTSIMREFPFPEFKGEKFCPEALVWNRIAQKYNLLFFNKSIYTAEYQEGGLTNTIVKIRMNSPKASMIHYSELASYNIPLKEKIKATINFWRFSFNDKDWGFKNKLSRVNFLYSLVGFPLGFAMYLNDRRKNK</sequence>
<protein>
    <submittedName>
        <fullName evidence="6">Glycosyl transferase</fullName>
    </submittedName>
</protein>
<keyword evidence="2" id="KW-0328">Glycosyltransferase</keyword>
<dbReference type="SUPFAM" id="SSF53448">
    <property type="entry name" value="Nucleotide-diphospho-sugar transferases"/>
    <property type="match status" value="1"/>
</dbReference>
<feature type="transmembrane region" description="Helical" evidence="4">
    <location>
        <begin position="271"/>
        <end position="287"/>
    </location>
</feature>
<dbReference type="Gene3D" id="3.90.550.10">
    <property type="entry name" value="Spore Coat Polysaccharide Biosynthesis Protein SpsA, Chain A"/>
    <property type="match status" value="1"/>
</dbReference>
<dbReference type="PATRIC" id="fig|867902.3.peg.862"/>
<gene>
    <name evidence="6" type="ordered locus">Ornrh_0880</name>
</gene>
<dbReference type="Pfam" id="PF00535">
    <property type="entry name" value="Glycos_transf_2"/>
    <property type="match status" value="1"/>
</dbReference>
<comment type="similarity">
    <text evidence="1">Belongs to the glycosyltransferase 2 family.</text>
</comment>
<dbReference type="InterPro" id="IPR001173">
    <property type="entry name" value="Glyco_trans_2-like"/>
</dbReference>
<evidence type="ECO:0000259" key="5">
    <source>
        <dbReference type="Pfam" id="PF00535"/>
    </source>
</evidence>
<dbReference type="Proteomes" id="UP000006051">
    <property type="component" value="Chromosome"/>
</dbReference>
<dbReference type="GO" id="GO:0016757">
    <property type="term" value="F:glycosyltransferase activity"/>
    <property type="evidence" value="ECO:0007669"/>
    <property type="project" value="UniProtKB-KW"/>
</dbReference>
<keyword evidence="7" id="KW-1185">Reference proteome</keyword>
<evidence type="ECO:0000313" key="6">
    <source>
        <dbReference type="EMBL" id="AFL97075.1"/>
    </source>
</evidence>
<dbReference type="HOGENOM" id="CLU_074336_0_0_10"/>
<keyword evidence="4" id="KW-1133">Transmembrane helix</keyword>
<evidence type="ECO:0000256" key="3">
    <source>
        <dbReference type="ARBA" id="ARBA00022679"/>
    </source>
</evidence>
<name>I3ZZE1_ORNRL</name>
<proteinExistence type="inferred from homology"/>
<keyword evidence="4" id="KW-0472">Membrane</keyword>
<dbReference type="PANTHER" id="PTHR43630:SF1">
    <property type="entry name" value="POLY-BETA-1,6-N-ACETYL-D-GLUCOSAMINE SYNTHASE"/>
    <property type="match status" value="1"/>
</dbReference>
<evidence type="ECO:0000256" key="1">
    <source>
        <dbReference type="ARBA" id="ARBA00006739"/>
    </source>
</evidence>
<dbReference type="GeneID" id="71569171"/>
<dbReference type="PANTHER" id="PTHR43630">
    <property type="entry name" value="POLY-BETA-1,6-N-ACETYL-D-GLUCOSAMINE SYNTHASE"/>
    <property type="match status" value="1"/>
</dbReference>
<dbReference type="RefSeq" id="WP_014790676.1">
    <property type="nucleotide sequence ID" value="NC_018016.1"/>
</dbReference>
<keyword evidence="3 6" id="KW-0808">Transferase</keyword>
<dbReference type="STRING" id="867902.Ornrh_0880"/>
<keyword evidence="4" id="KW-0812">Transmembrane</keyword>
<dbReference type="CDD" id="cd00761">
    <property type="entry name" value="Glyco_tranf_GTA_type"/>
    <property type="match status" value="1"/>
</dbReference>
<evidence type="ECO:0000256" key="2">
    <source>
        <dbReference type="ARBA" id="ARBA00022676"/>
    </source>
</evidence>
<accession>I3ZZE1</accession>
<organism evidence="6 7">
    <name type="scientific">Ornithobacterium rhinotracheale (strain ATCC 51463 / DSM 15997 / CCUG 23171 / CIP 104009 / LMG 9086)</name>
    <dbReference type="NCBI Taxonomy" id="867902"/>
    <lineage>
        <taxon>Bacteria</taxon>
        <taxon>Pseudomonadati</taxon>
        <taxon>Bacteroidota</taxon>
        <taxon>Flavobacteriia</taxon>
        <taxon>Flavobacteriales</taxon>
        <taxon>Weeksellaceae</taxon>
        <taxon>Ornithobacterium</taxon>
    </lineage>
</organism>
<dbReference type="GeneID" id="97257588"/>
<dbReference type="EMBL" id="CP003283">
    <property type="protein sequence ID" value="AFL97075.1"/>
    <property type="molecule type" value="Genomic_DNA"/>
</dbReference>
<dbReference type="eggNOG" id="COG0463">
    <property type="taxonomic scope" value="Bacteria"/>
</dbReference>
<dbReference type="InterPro" id="IPR029044">
    <property type="entry name" value="Nucleotide-diphossugar_trans"/>
</dbReference>